<dbReference type="InterPro" id="IPR029016">
    <property type="entry name" value="GAF-like_dom_sf"/>
</dbReference>
<dbReference type="OrthoDB" id="9791752at2"/>
<dbReference type="Pfam" id="PF01614">
    <property type="entry name" value="IclR_C"/>
    <property type="match status" value="1"/>
</dbReference>
<evidence type="ECO:0000259" key="7">
    <source>
        <dbReference type="PROSITE" id="PS51078"/>
    </source>
</evidence>
<dbReference type="SUPFAM" id="SSF55781">
    <property type="entry name" value="GAF domain-like"/>
    <property type="match status" value="1"/>
</dbReference>
<gene>
    <name evidence="8" type="ORF">AXX12_03285</name>
</gene>
<keyword evidence="2" id="KW-0238">DNA-binding</keyword>
<evidence type="ECO:0000256" key="4">
    <source>
        <dbReference type="ARBA" id="ARBA00058938"/>
    </source>
</evidence>
<dbReference type="InterPro" id="IPR014757">
    <property type="entry name" value="Tscrpt_reg_IclR_C"/>
</dbReference>
<organism evidence="8 9">
    <name type="scientific">Anaerosporomusa subterranea</name>
    <dbReference type="NCBI Taxonomy" id="1794912"/>
    <lineage>
        <taxon>Bacteria</taxon>
        <taxon>Bacillati</taxon>
        <taxon>Bacillota</taxon>
        <taxon>Negativicutes</taxon>
        <taxon>Acetonemataceae</taxon>
        <taxon>Anaerosporomusa</taxon>
    </lineage>
</organism>
<evidence type="ECO:0000313" key="9">
    <source>
        <dbReference type="Proteomes" id="UP000076268"/>
    </source>
</evidence>
<dbReference type="InterPro" id="IPR036388">
    <property type="entry name" value="WH-like_DNA-bd_sf"/>
</dbReference>
<evidence type="ECO:0000313" key="8">
    <source>
        <dbReference type="EMBL" id="KYZ77170.1"/>
    </source>
</evidence>
<dbReference type="STRING" id="1794912.AXX12_03285"/>
<dbReference type="SMART" id="SM00346">
    <property type="entry name" value="HTH_ICLR"/>
    <property type="match status" value="1"/>
</dbReference>
<dbReference type="Gene3D" id="3.30.450.40">
    <property type="match status" value="1"/>
</dbReference>
<keyword evidence="9" id="KW-1185">Reference proteome</keyword>
<dbReference type="PROSITE" id="PS51077">
    <property type="entry name" value="HTH_ICLR"/>
    <property type="match status" value="1"/>
</dbReference>
<comment type="function">
    <text evidence="4">May be an activator protein for the gylABX operon.</text>
</comment>
<feature type="domain" description="HTH iclR-type" evidence="6">
    <location>
        <begin position="24"/>
        <end position="85"/>
    </location>
</feature>
<dbReference type="InterPro" id="IPR036390">
    <property type="entry name" value="WH_DNA-bd_sf"/>
</dbReference>
<dbReference type="PROSITE" id="PS51078">
    <property type="entry name" value="ICLR_ED"/>
    <property type="match status" value="1"/>
</dbReference>
<dbReference type="FunFam" id="1.10.10.10:FF:000056">
    <property type="entry name" value="IclR family transcriptional regulator"/>
    <property type="match status" value="1"/>
</dbReference>
<accession>A0A154BTM1</accession>
<keyword evidence="3" id="KW-0804">Transcription</keyword>
<proteinExistence type="predicted"/>
<dbReference type="GO" id="GO:0003677">
    <property type="term" value="F:DNA binding"/>
    <property type="evidence" value="ECO:0007669"/>
    <property type="project" value="UniProtKB-KW"/>
</dbReference>
<dbReference type="Gene3D" id="1.10.10.10">
    <property type="entry name" value="Winged helix-like DNA-binding domain superfamily/Winged helix DNA-binding domain"/>
    <property type="match status" value="1"/>
</dbReference>
<dbReference type="Proteomes" id="UP000076268">
    <property type="component" value="Unassembled WGS sequence"/>
</dbReference>
<dbReference type="EMBL" id="LSGP01000013">
    <property type="protein sequence ID" value="KYZ77170.1"/>
    <property type="molecule type" value="Genomic_DNA"/>
</dbReference>
<dbReference type="GO" id="GO:0045892">
    <property type="term" value="P:negative regulation of DNA-templated transcription"/>
    <property type="evidence" value="ECO:0007669"/>
    <property type="project" value="TreeGrafter"/>
</dbReference>
<sequence length="271" mass="29984">MFFLWKRYRETEAGKLQKNSPYLIASVDRALELLIILGKCPREMGVTELSNLLNVQKSTVHSLLVTLAQRGFVRQTEGSRYTLGLQLIQLGAICSERLDIRTIARPIMLELAEQSQEVALLAMLSKEELMIIEKIEPQRAFVLIPKFDFSITLHSTAIGKVLLANATTSFIEAVLERGLAKYTPQTLTNREAVLEELSAVCRQGYAVGCNETIEGISCIAAPIYDSTGQVAAALSISSSSSSLTLERRQALVNMVCDKASCISQRMGFHKR</sequence>
<dbReference type="PANTHER" id="PTHR30136:SF24">
    <property type="entry name" value="HTH-TYPE TRANSCRIPTIONAL REPRESSOR ALLR"/>
    <property type="match status" value="1"/>
</dbReference>
<feature type="domain" description="IclR-ED" evidence="7">
    <location>
        <begin position="86"/>
        <end position="268"/>
    </location>
</feature>
<dbReference type="AlphaFoldDB" id="A0A154BTM1"/>
<evidence type="ECO:0000256" key="1">
    <source>
        <dbReference type="ARBA" id="ARBA00023015"/>
    </source>
</evidence>
<reference evidence="8 9" key="1">
    <citation type="submission" date="2016-02" db="EMBL/GenBank/DDBJ databases">
        <title>Anaerosporomusa subterraneum gen. nov., sp. nov., a spore-forming obligate anaerobe isolated from saprolite.</title>
        <authorList>
            <person name="Choi J.K."/>
            <person name="Shah M."/>
            <person name="Yee N."/>
        </authorList>
    </citation>
    <scope>NUCLEOTIDE SEQUENCE [LARGE SCALE GENOMIC DNA]</scope>
    <source>
        <strain evidence="8 9">RU4</strain>
    </source>
</reference>
<dbReference type="InterPro" id="IPR005471">
    <property type="entry name" value="Tscrpt_reg_IclR_N"/>
</dbReference>
<keyword evidence="1" id="KW-0805">Transcription regulation</keyword>
<name>A0A154BTM1_ANASB</name>
<evidence type="ECO:0000256" key="5">
    <source>
        <dbReference type="ARBA" id="ARBA00070406"/>
    </source>
</evidence>
<dbReference type="Pfam" id="PF09339">
    <property type="entry name" value="HTH_IclR"/>
    <property type="match status" value="1"/>
</dbReference>
<evidence type="ECO:0000256" key="3">
    <source>
        <dbReference type="ARBA" id="ARBA00023163"/>
    </source>
</evidence>
<dbReference type="SUPFAM" id="SSF46785">
    <property type="entry name" value="Winged helix' DNA-binding domain"/>
    <property type="match status" value="1"/>
</dbReference>
<evidence type="ECO:0000256" key="2">
    <source>
        <dbReference type="ARBA" id="ARBA00023125"/>
    </source>
</evidence>
<dbReference type="RefSeq" id="WP_066239010.1">
    <property type="nucleotide sequence ID" value="NZ_LSGP01000013.1"/>
</dbReference>
<comment type="caution">
    <text evidence="8">The sequence shown here is derived from an EMBL/GenBank/DDBJ whole genome shotgun (WGS) entry which is preliminary data.</text>
</comment>
<protein>
    <recommendedName>
        <fullName evidence="5">Glycerol operon regulatory protein</fullName>
    </recommendedName>
</protein>
<dbReference type="GO" id="GO:0003700">
    <property type="term" value="F:DNA-binding transcription factor activity"/>
    <property type="evidence" value="ECO:0007669"/>
    <property type="project" value="TreeGrafter"/>
</dbReference>
<dbReference type="InterPro" id="IPR050707">
    <property type="entry name" value="HTH_MetabolicPath_Reg"/>
</dbReference>
<evidence type="ECO:0000259" key="6">
    <source>
        <dbReference type="PROSITE" id="PS51077"/>
    </source>
</evidence>
<dbReference type="PANTHER" id="PTHR30136">
    <property type="entry name" value="HELIX-TURN-HELIX TRANSCRIPTIONAL REGULATOR, ICLR FAMILY"/>
    <property type="match status" value="1"/>
</dbReference>